<evidence type="ECO:0000313" key="6">
    <source>
        <dbReference type="Proteomes" id="UP001108280"/>
    </source>
</evidence>
<feature type="domain" description="START" evidence="5">
    <location>
        <begin position="1"/>
        <end position="93"/>
    </location>
</feature>
<comment type="function">
    <text evidence="4">May be involved in the intracellular transport of sterols or other lipids. May bind cholesterol or other sterols.</text>
</comment>
<evidence type="ECO:0000256" key="4">
    <source>
        <dbReference type="ARBA" id="ARBA00024750"/>
    </source>
</evidence>
<sequence>MRMAVELWKNLYAANNVDFPGYPPLSHYIHSCNHPSGYVCSPLRENPSYSKLVMFVQTEMKGKLPPSIIEKFMPSNLVSFFHNAKRWAKAHRIPSICGCHIGHSSVYRNK</sequence>
<evidence type="ECO:0000256" key="3">
    <source>
        <dbReference type="ARBA" id="ARBA00023121"/>
    </source>
</evidence>
<dbReference type="InterPro" id="IPR043556">
    <property type="entry name" value="StARD5/6"/>
</dbReference>
<keyword evidence="2" id="KW-0445">Lipid transport</keyword>
<dbReference type="PROSITE" id="PS50848">
    <property type="entry name" value="START"/>
    <property type="match status" value="1"/>
</dbReference>
<evidence type="ECO:0000256" key="1">
    <source>
        <dbReference type="ARBA" id="ARBA00022448"/>
    </source>
</evidence>
<dbReference type="RefSeq" id="XP_035292435.1">
    <property type="nucleotide sequence ID" value="XM_035436544.1"/>
</dbReference>
<dbReference type="Proteomes" id="UP001108280">
    <property type="component" value="Chromosome 2"/>
</dbReference>
<dbReference type="PANTHER" id="PTHR46374:SF2">
    <property type="entry name" value="STAR-RELATED LIPID TRANSFER PROTEIN 6"/>
    <property type="match status" value="1"/>
</dbReference>
<dbReference type="Pfam" id="PF01852">
    <property type="entry name" value="START"/>
    <property type="match status" value="1"/>
</dbReference>
<dbReference type="KEGG" id="cge:107980382"/>
<dbReference type="InterPro" id="IPR023393">
    <property type="entry name" value="START-like_dom_sf"/>
</dbReference>
<keyword evidence="3" id="KW-0446">Lipid-binding</keyword>
<dbReference type="GeneID" id="107980382"/>
<reference evidence="6" key="2">
    <citation type="journal article" date="2020" name="Biotechnol. Bioeng.">
        <title>Chromosome-scale scaffolds for the Chinese hamster reference genome assembly to facilitate the study of the CHO epigenome.</title>
        <authorList>
            <person name="Hilliard W."/>
            <person name="MacDonald M."/>
            <person name="Lee K.H."/>
        </authorList>
    </citation>
    <scope>NUCLEOTIDE SEQUENCE [LARGE SCALE GENOMIC DNA]</scope>
    <source>
        <strain evidence="6">17A/GY</strain>
    </source>
</reference>
<gene>
    <name evidence="7" type="primary">LOC107980382</name>
</gene>
<dbReference type="SUPFAM" id="SSF55961">
    <property type="entry name" value="Bet v1-like"/>
    <property type="match status" value="1"/>
</dbReference>
<reference evidence="6" key="1">
    <citation type="journal article" date="2018" name="Biotechnol. Bioeng.">
        <title>A reference genome of the Chinese hamster based on a hybrid assembly strategy.</title>
        <authorList>
            <person name="Rupp O."/>
            <person name="MacDonald M.L."/>
            <person name="Li S."/>
            <person name="Dhiman H."/>
            <person name="Polson S."/>
            <person name="Griep S."/>
            <person name="Heffner K."/>
            <person name="Hernandez I."/>
            <person name="Brinkrolf K."/>
            <person name="Jadhav V."/>
            <person name="Samoudi M."/>
            <person name="Hao H."/>
            <person name="Kingham B."/>
            <person name="Goesmann A."/>
            <person name="Betenbaugh M.J."/>
            <person name="Lewis N.E."/>
            <person name="Borth N."/>
            <person name="Lee K.H."/>
        </authorList>
    </citation>
    <scope>NUCLEOTIDE SEQUENCE [LARGE SCALE GENOMIC DNA]</scope>
    <source>
        <strain evidence="6">17A/GY</strain>
    </source>
</reference>
<accession>A0A9J7K3E3</accession>
<organism evidence="6 7">
    <name type="scientific">Cricetulus griseus</name>
    <name type="common">Chinese hamster</name>
    <name type="synonym">Cricetulus barabensis griseus</name>
    <dbReference type="NCBI Taxonomy" id="10029"/>
    <lineage>
        <taxon>Eukaryota</taxon>
        <taxon>Metazoa</taxon>
        <taxon>Chordata</taxon>
        <taxon>Craniata</taxon>
        <taxon>Vertebrata</taxon>
        <taxon>Euteleostomi</taxon>
        <taxon>Mammalia</taxon>
        <taxon>Eutheria</taxon>
        <taxon>Euarchontoglires</taxon>
        <taxon>Glires</taxon>
        <taxon>Rodentia</taxon>
        <taxon>Myomorpha</taxon>
        <taxon>Muroidea</taxon>
        <taxon>Cricetidae</taxon>
        <taxon>Cricetinae</taxon>
        <taxon>Cricetulus</taxon>
    </lineage>
</organism>
<dbReference type="AlphaFoldDB" id="A0A9J7K3E3"/>
<name>A0A9J7K3E3_CRIGR</name>
<dbReference type="PANTHER" id="PTHR46374">
    <property type="entry name" value="PROTEIN CBG07384"/>
    <property type="match status" value="1"/>
</dbReference>
<evidence type="ECO:0000313" key="7">
    <source>
        <dbReference type="RefSeq" id="XP_035295961.1"/>
    </source>
</evidence>
<dbReference type="Gene3D" id="3.30.530.20">
    <property type="match status" value="1"/>
</dbReference>
<dbReference type="GO" id="GO:0008289">
    <property type="term" value="F:lipid binding"/>
    <property type="evidence" value="ECO:0007669"/>
    <property type="project" value="UniProtKB-KW"/>
</dbReference>
<dbReference type="RefSeq" id="XP_035295961.1">
    <property type="nucleotide sequence ID" value="XM_035440070.1"/>
</dbReference>
<evidence type="ECO:0000259" key="5">
    <source>
        <dbReference type="PROSITE" id="PS50848"/>
    </source>
</evidence>
<keyword evidence="1" id="KW-0813">Transport</keyword>
<protein>
    <submittedName>
        <fullName evidence="7">LOW QUALITY PROTEIN: stAR-related lipid transfer protein 6</fullName>
    </submittedName>
</protein>
<dbReference type="GO" id="GO:0006869">
    <property type="term" value="P:lipid transport"/>
    <property type="evidence" value="ECO:0007669"/>
    <property type="project" value="UniProtKB-KW"/>
</dbReference>
<reference evidence="7" key="3">
    <citation type="submission" date="2025-08" db="UniProtKB">
        <authorList>
            <consortium name="RefSeq"/>
        </authorList>
    </citation>
    <scope>IDENTIFICATION</scope>
    <source>
        <strain evidence="7">17A/GY</strain>
        <tissue evidence="7">Liver</tissue>
    </source>
</reference>
<dbReference type="OrthoDB" id="196858at2759"/>
<keyword evidence="6" id="KW-1185">Reference proteome</keyword>
<dbReference type="InterPro" id="IPR002913">
    <property type="entry name" value="START_lipid-bd_dom"/>
</dbReference>
<proteinExistence type="predicted"/>
<evidence type="ECO:0000256" key="2">
    <source>
        <dbReference type="ARBA" id="ARBA00023055"/>
    </source>
</evidence>